<evidence type="ECO:0008006" key="2">
    <source>
        <dbReference type="Google" id="ProtNLM"/>
    </source>
</evidence>
<reference evidence="1" key="1">
    <citation type="journal article" date="2019" name="Sci. Rep.">
        <title>Draft genome of Tanacetum cinerariifolium, the natural source of mosquito coil.</title>
        <authorList>
            <person name="Yamashiro T."/>
            <person name="Shiraishi A."/>
            <person name="Satake H."/>
            <person name="Nakayama K."/>
        </authorList>
    </citation>
    <scope>NUCLEOTIDE SEQUENCE</scope>
</reference>
<gene>
    <name evidence="1" type="ORF">Tci_023264</name>
</gene>
<dbReference type="EMBL" id="BKCJ010002843">
    <property type="protein sequence ID" value="GEU51286.1"/>
    <property type="molecule type" value="Genomic_DNA"/>
</dbReference>
<comment type="caution">
    <text evidence="1">The sequence shown here is derived from an EMBL/GenBank/DDBJ whole genome shotgun (WGS) entry which is preliminary data.</text>
</comment>
<accession>A0A6L2KPQ8</accession>
<sequence length="163" mass="18962">MHNEFEMSMMGELKFFLGIQIHQSIRGIFINQAKYAREILQKHGAKYAHEILKKHGMTLCDSIDTPMATKPLDTDLIRTPIDQTKYHSVVKALMYLTGSRPNIMHVTCYYARYQARPTEKRLKELANLFNKALPDDRFKYLVRRLGMRCLTPDEPEVLANKST</sequence>
<protein>
    <recommendedName>
        <fullName evidence="2">Reverse transcriptase Ty1/copia-type domain-containing protein</fullName>
    </recommendedName>
</protein>
<dbReference type="AlphaFoldDB" id="A0A6L2KPQ8"/>
<organism evidence="1">
    <name type="scientific">Tanacetum cinerariifolium</name>
    <name type="common">Dalmatian daisy</name>
    <name type="synonym">Chrysanthemum cinerariifolium</name>
    <dbReference type="NCBI Taxonomy" id="118510"/>
    <lineage>
        <taxon>Eukaryota</taxon>
        <taxon>Viridiplantae</taxon>
        <taxon>Streptophyta</taxon>
        <taxon>Embryophyta</taxon>
        <taxon>Tracheophyta</taxon>
        <taxon>Spermatophyta</taxon>
        <taxon>Magnoliopsida</taxon>
        <taxon>eudicotyledons</taxon>
        <taxon>Gunneridae</taxon>
        <taxon>Pentapetalae</taxon>
        <taxon>asterids</taxon>
        <taxon>campanulids</taxon>
        <taxon>Asterales</taxon>
        <taxon>Asteraceae</taxon>
        <taxon>Asteroideae</taxon>
        <taxon>Anthemideae</taxon>
        <taxon>Anthemidinae</taxon>
        <taxon>Tanacetum</taxon>
    </lineage>
</organism>
<name>A0A6L2KPQ8_TANCI</name>
<evidence type="ECO:0000313" key="1">
    <source>
        <dbReference type="EMBL" id="GEU51286.1"/>
    </source>
</evidence>
<proteinExistence type="predicted"/>